<keyword evidence="1" id="KW-0812">Transmembrane</keyword>
<dbReference type="Proteomes" id="UP000036959">
    <property type="component" value="Unassembled WGS sequence"/>
</dbReference>
<feature type="transmembrane region" description="Helical" evidence="1">
    <location>
        <begin position="131"/>
        <end position="150"/>
    </location>
</feature>
<feature type="transmembrane region" description="Helical" evidence="1">
    <location>
        <begin position="6"/>
        <end position="28"/>
    </location>
</feature>
<dbReference type="OrthoDB" id="9786302at2"/>
<keyword evidence="1" id="KW-0472">Membrane</keyword>
<evidence type="ECO:0008006" key="4">
    <source>
        <dbReference type="Google" id="ProtNLM"/>
    </source>
</evidence>
<dbReference type="AlphaFoldDB" id="A0A0L0MJD3"/>
<comment type="caution">
    <text evidence="2">The sequence shown here is derived from an EMBL/GenBank/DDBJ whole genome shotgun (WGS) entry which is preliminary data.</text>
</comment>
<organism evidence="2 3">
    <name type="scientific">Candidatus Burkholderia verschuerenii</name>
    <dbReference type="NCBI Taxonomy" id="242163"/>
    <lineage>
        <taxon>Bacteria</taxon>
        <taxon>Pseudomonadati</taxon>
        <taxon>Pseudomonadota</taxon>
        <taxon>Betaproteobacteria</taxon>
        <taxon>Burkholderiales</taxon>
        <taxon>Burkholderiaceae</taxon>
        <taxon>Burkholderia</taxon>
    </lineage>
</organism>
<accession>A0A0L0MJD3</accession>
<dbReference type="InterPro" id="IPR018729">
    <property type="entry name" value="DUF2269_transmembrane"/>
</dbReference>
<reference evidence="3" key="1">
    <citation type="submission" date="2015-06" db="EMBL/GenBank/DDBJ databases">
        <title>Comparative genomics of Burkholderia leaf nodule symbionts.</title>
        <authorList>
            <person name="Carlier A."/>
            <person name="Eberl L."/>
            <person name="Pinto-Carbo M."/>
        </authorList>
    </citation>
    <scope>NUCLEOTIDE SEQUENCE [LARGE SCALE GENOMIC DNA]</scope>
    <source>
        <strain evidence="3">UZHbot4</strain>
    </source>
</reference>
<name>A0A0L0MJD3_9BURK</name>
<dbReference type="EMBL" id="LFJJ01000001">
    <property type="protein sequence ID" value="KND62448.1"/>
    <property type="molecule type" value="Genomic_DNA"/>
</dbReference>
<proteinExistence type="predicted"/>
<gene>
    <name evidence="2" type="ORF">BVER_01657</name>
</gene>
<dbReference type="RefSeq" id="WP_050451486.1">
    <property type="nucleotide sequence ID" value="NZ_LFJJ01000001.1"/>
</dbReference>
<evidence type="ECO:0000313" key="3">
    <source>
        <dbReference type="Proteomes" id="UP000036959"/>
    </source>
</evidence>
<sequence length="156" mass="17839">MNSYLLLKWLHVLVSTILFGTGIGIAFFKWVTDRTGDVRAIRIVMERTVMADWIFTTPAVILQPLTGVGLARLAGYDMFDGWVLYAIALYAFAGCCWIPVVWLQIRMREIARNADAARSPLPREYWRHASVWFWLGIPAFTALVGVYWLMVLKPTI</sequence>
<feature type="transmembrane region" description="Helical" evidence="1">
    <location>
        <begin position="82"/>
        <end position="103"/>
    </location>
</feature>
<keyword evidence="1" id="KW-1133">Transmembrane helix</keyword>
<evidence type="ECO:0000313" key="2">
    <source>
        <dbReference type="EMBL" id="KND62448.1"/>
    </source>
</evidence>
<evidence type="ECO:0000256" key="1">
    <source>
        <dbReference type="SAM" id="Phobius"/>
    </source>
</evidence>
<dbReference type="PATRIC" id="fig|242163.4.peg.122"/>
<keyword evidence="3" id="KW-1185">Reference proteome</keyword>
<protein>
    <recommendedName>
        <fullName evidence="4">Integral membrane protein</fullName>
    </recommendedName>
</protein>
<feature type="transmembrane region" description="Helical" evidence="1">
    <location>
        <begin position="49"/>
        <end position="70"/>
    </location>
</feature>
<dbReference type="Pfam" id="PF10027">
    <property type="entry name" value="DUF2269"/>
    <property type="match status" value="1"/>
</dbReference>